<dbReference type="AlphaFoldDB" id="A0A1F4ZXW1"/>
<evidence type="ECO:0000256" key="10">
    <source>
        <dbReference type="ARBA" id="ARBA00023004"/>
    </source>
</evidence>
<name>A0A1F4ZXW1_9BACT</name>
<dbReference type="InterPro" id="IPR013112">
    <property type="entry name" value="FAD-bd_8"/>
</dbReference>
<keyword evidence="10" id="KW-0408">Iron</keyword>
<dbReference type="InterPro" id="IPR050415">
    <property type="entry name" value="MRET"/>
</dbReference>
<dbReference type="Gene3D" id="3.40.50.80">
    <property type="entry name" value="Nucleotide-binding domain of ferredoxin-NADP reductase (FNR) module"/>
    <property type="match status" value="1"/>
</dbReference>
<dbReference type="Pfam" id="PF08022">
    <property type="entry name" value="FAD_binding_8"/>
    <property type="match status" value="1"/>
</dbReference>
<evidence type="ECO:0000256" key="1">
    <source>
        <dbReference type="ARBA" id="ARBA00001974"/>
    </source>
</evidence>
<keyword evidence="9" id="KW-0560">Oxidoreductase</keyword>
<evidence type="ECO:0000256" key="2">
    <source>
        <dbReference type="ARBA" id="ARBA00004141"/>
    </source>
</evidence>
<dbReference type="GO" id="GO:0051537">
    <property type="term" value="F:2 iron, 2 sulfur cluster binding"/>
    <property type="evidence" value="ECO:0007669"/>
    <property type="project" value="UniProtKB-KW"/>
</dbReference>
<dbReference type="InterPro" id="IPR001433">
    <property type="entry name" value="OxRdtase_FAD/NAD-bd"/>
</dbReference>
<dbReference type="GO" id="GO:0016491">
    <property type="term" value="F:oxidoreductase activity"/>
    <property type="evidence" value="ECO:0007669"/>
    <property type="project" value="UniProtKB-KW"/>
</dbReference>
<dbReference type="GO" id="GO:0046872">
    <property type="term" value="F:metal ion binding"/>
    <property type="evidence" value="ECO:0007669"/>
    <property type="project" value="UniProtKB-KW"/>
</dbReference>
<dbReference type="Pfam" id="PF00175">
    <property type="entry name" value="NAD_binding_1"/>
    <property type="match status" value="1"/>
</dbReference>
<accession>A0A1F4ZXW1</accession>
<dbReference type="Pfam" id="PF01794">
    <property type="entry name" value="Ferric_reduct"/>
    <property type="match status" value="1"/>
</dbReference>
<dbReference type="PANTHER" id="PTHR47354:SF8">
    <property type="entry name" value="1,2-PHENYLACETYL-COA EPOXIDASE, SUBUNIT E"/>
    <property type="match status" value="1"/>
</dbReference>
<evidence type="ECO:0000256" key="5">
    <source>
        <dbReference type="ARBA" id="ARBA00022714"/>
    </source>
</evidence>
<comment type="subcellular location">
    <subcellularLocation>
        <location evidence="2">Membrane</location>
        <topology evidence="2">Multi-pass membrane protein</topology>
    </subcellularLocation>
</comment>
<evidence type="ECO:0000256" key="8">
    <source>
        <dbReference type="ARBA" id="ARBA00022989"/>
    </source>
</evidence>
<evidence type="ECO:0000256" key="11">
    <source>
        <dbReference type="ARBA" id="ARBA00023014"/>
    </source>
</evidence>
<evidence type="ECO:0000256" key="3">
    <source>
        <dbReference type="ARBA" id="ARBA00022630"/>
    </source>
</evidence>
<gene>
    <name evidence="15" type="ORF">A2397_00195</name>
</gene>
<dbReference type="PRINTS" id="PR00410">
    <property type="entry name" value="PHEHYDRXLASE"/>
</dbReference>
<evidence type="ECO:0000256" key="7">
    <source>
        <dbReference type="ARBA" id="ARBA00022827"/>
    </source>
</evidence>
<keyword evidence="6" id="KW-0479">Metal-binding</keyword>
<dbReference type="InterPro" id="IPR017927">
    <property type="entry name" value="FAD-bd_FR_type"/>
</dbReference>
<evidence type="ECO:0000256" key="12">
    <source>
        <dbReference type="ARBA" id="ARBA00023136"/>
    </source>
</evidence>
<dbReference type="InterPro" id="IPR039261">
    <property type="entry name" value="FNR_nucleotide-bd"/>
</dbReference>
<dbReference type="Gene3D" id="2.40.30.10">
    <property type="entry name" value="Translation factors"/>
    <property type="match status" value="1"/>
</dbReference>
<dbReference type="SUPFAM" id="SSF63380">
    <property type="entry name" value="Riboflavin synthase domain-like"/>
    <property type="match status" value="1"/>
</dbReference>
<dbReference type="InterPro" id="IPR017938">
    <property type="entry name" value="Riboflavin_synthase-like_b-brl"/>
</dbReference>
<feature type="transmembrane region" description="Helical" evidence="13">
    <location>
        <begin position="12"/>
        <end position="30"/>
    </location>
</feature>
<dbReference type="InterPro" id="IPR013130">
    <property type="entry name" value="Fe3_Rdtase_TM_dom"/>
</dbReference>
<keyword evidence="7" id="KW-0274">FAD</keyword>
<dbReference type="PANTHER" id="PTHR47354">
    <property type="entry name" value="NADH OXIDOREDUCTASE HCR"/>
    <property type="match status" value="1"/>
</dbReference>
<keyword evidence="3" id="KW-0285">Flavoprotein</keyword>
<feature type="transmembrane region" description="Helical" evidence="13">
    <location>
        <begin position="125"/>
        <end position="145"/>
    </location>
</feature>
<comment type="cofactor">
    <cofactor evidence="1">
        <name>FAD</name>
        <dbReference type="ChEBI" id="CHEBI:57692"/>
    </cofactor>
</comment>
<dbReference type="GO" id="GO:0016020">
    <property type="term" value="C:membrane"/>
    <property type="evidence" value="ECO:0007669"/>
    <property type="project" value="UniProtKB-SubCell"/>
</dbReference>
<comment type="caution">
    <text evidence="15">The sequence shown here is derived from an EMBL/GenBank/DDBJ whole genome shotgun (WGS) entry which is preliminary data.</text>
</comment>
<evidence type="ECO:0000256" key="4">
    <source>
        <dbReference type="ARBA" id="ARBA00022692"/>
    </source>
</evidence>
<keyword evidence="5" id="KW-0001">2Fe-2S</keyword>
<keyword evidence="12 13" id="KW-0472">Membrane</keyword>
<proteinExistence type="predicted"/>
<dbReference type="Proteomes" id="UP000176424">
    <property type="component" value="Unassembled WGS sequence"/>
</dbReference>
<dbReference type="PROSITE" id="PS51384">
    <property type="entry name" value="FAD_FR"/>
    <property type="match status" value="1"/>
</dbReference>
<reference evidence="15 16" key="1">
    <citation type="journal article" date="2016" name="Nat. Commun.">
        <title>Thousands of microbial genomes shed light on interconnected biogeochemical processes in an aquifer system.</title>
        <authorList>
            <person name="Anantharaman K."/>
            <person name="Brown C.T."/>
            <person name="Hug L.A."/>
            <person name="Sharon I."/>
            <person name="Castelle C.J."/>
            <person name="Probst A.J."/>
            <person name="Thomas B.C."/>
            <person name="Singh A."/>
            <person name="Wilkins M.J."/>
            <person name="Karaoz U."/>
            <person name="Brodie E.L."/>
            <person name="Williams K.H."/>
            <person name="Hubbard S.S."/>
            <person name="Banfield J.F."/>
        </authorList>
    </citation>
    <scope>NUCLEOTIDE SEQUENCE [LARGE SCALE GENOMIC DNA]</scope>
</reference>
<feature type="domain" description="FAD-binding FR-type" evidence="14">
    <location>
        <begin position="209"/>
        <end position="309"/>
    </location>
</feature>
<evidence type="ECO:0000256" key="13">
    <source>
        <dbReference type="SAM" id="Phobius"/>
    </source>
</evidence>
<keyword evidence="11" id="KW-0411">Iron-sulfur</keyword>
<evidence type="ECO:0000256" key="6">
    <source>
        <dbReference type="ARBA" id="ARBA00022723"/>
    </source>
</evidence>
<keyword evidence="8 13" id="KW-1133">Transmembrane helix</keyword>
<feature type="transmembrane region" description="Helical" evidence="13">
    <location>
        <begin position="183"/>
        <end position="203"/>
    </location>
</feature>
<evidence type="ECO:0000313" key="15">
    <source>
        <dbReference type="EMBL" id="OGD10676.1"/>
    </source>
</evidence>
<organism evidence="15 16">
    <name type="scientific">Candidatus Amesbacteria bacterium RIFOXYB1_FULL_44_23</name>
    <dbReference type="NCBI Taxonomy" id="1797263"/>
    <lineage>
        <taxon>Bacteria</taxon>
        <taxon>Candidatus Amesiibacteriota</taxon>
    </lineage>
</organism>
<sequence length="435" mass="48637">MNATGKLLGKSGPLIITFLALLPVLFWLPFSDFSSPSKIWLSTGQFAGLAGYSLYALNIILSARFRFTENLFVGLNRVYIFHHLVGIVAFVLMLYHPLGIAFSYLYISLSAAAGILIPSLSNVPVLFGILAQLTTEVLIVLTLYVRLEYNFWKRTHQFLGGALFLASLHVVLIGSTLDQSLPLKLYLYALAAVSLSCFTYRTLLGRILVKKRAYIVEKAAALTQDIQEIVLKPESGKPIIFHPGQFVFVEPQARGVPKESHPFSIVSARNSDRLVFASKSVGGFTETLKLITPRTRFLVEGPFGRFSYDYFPNSHQLWIAGGIGVTPFISMARSLKPDPGSKIDLYYLVKEESEAVYVRELKQISQDVPNFHFVLHDSSKKGRLTVDSLSKDLPDLVQKEIFICGPPAMMSAYKKQFCEMKISSFRIHSEEFSLN</sequence>
<feature type="transmembrane region" description="Helical" evidence="13">
    <location>
        <begin position="157"/>
        <end position="177"/>
    </location>
</feature>
<keyword evidence="4 13" id="KW-0812">Transmembrane</keyword>
<evidence type="ECO:0000259" key="14">
    <source>
        <dbReference type="PROSITE" id="PS51384"/>
    </source>
</evidence>
<dbReference type="SUPFAM" id="SSF52343">
    <property type="entry name" value="Ferredoxin reductase-like, C-terminal NADP-linked domain"/>
    <property type="match status" value="1"/>
</dbReference>
<protein>
    <recommendedName>
        <fullName evidence="14">FAD-binding FR-type domain-containing protein</fullName>
    </recommendedName>
</protein>
<evidence type="ECO:0000313" key="16">
    <source>
        <dbReference type="Proteomes" id="UP000176424"/>
    </source>
</evidence>
<dbReference type="STRING" id="1797263.A2397_00195"/>
<dbReference type="GO" id="GO:0050660">
    <property type="term" value="F:flavin adenine dinucleotide binding"/>
    <property type="evidence" value="ECO:0007669"/>
    <property type="project" value="TreeGrafter"/>
</dbReference>
<evidence type="ECO:0000256" key="9">
    <source>
        <dbReference type="ARBA" id="ARBA00023002"/>
    </source>
</evidence>
<dbReference type="EMBL" id="MEXR01000001">
    <property type="protein sequence ID" value="OGD10676.1"/>
    <property type="molecule type" value="Genomic_DNA"/>
</dbReference>
<feature type="transmembrane region" description="Helical" evidence="13">
    <location>
        <begin position="79"/>
        <end position="105"/>
    </location>
</feature>
<feature type="transmembrane region" description="Helical" evidence="13">
    <location>
        <begin position="50"/>
        <end position="67"/>
    </location>
</feature>